<dbReference type="Pfam" id="PF17827">
    <property type="entry name" value="PrmC_N"/>
    <property type="match status" value="1"/>
</dbReference>
<evidence type="ECO:0000259" key="2">
    <source>
        <dbReference type="Pfam" id="PF05175"/>
    </source>
</evidence>
<dbReference type="RefSeq" id="WP_165338080.1">
    <property type="nucleotide sequence ID" value="NZ_JAAKZX010000008.1"/>
</dbReference>
<protein>
    <submittedName>
        <fullName evidence="4">Methyltransferase</fullName>
    </submittedName>
</protein>
<reference evidence="4 5" key="1">
    <citation type="submission" date="2020-02" db="EMBL/GenBank/DDBJ databases">
        <title>Whole-genome analyses of novel actinobacteria.</title>
        <authorList>
            <person name="Sahin N."/>
            <person name="Tokatli A."/>
        </authorList>
    </citation>
    <scope>NUCLEOTIDE SEQUENCE [LARGE SCALE GENOMIC DNA]</scope>
    <source>
        <strain evidence="4 5">YC419</strain>
    </source>
</reference>
<organism evidence="4 5">
    <name type="scientific">Streptomyces ureilyticus</name>
    <dbReference type="NCBI Taxonomy" id="1775131"/>
    <lineage>
        <taxon>Bacteria</taxon>
        <taxon>Bacillati</taxon>
        <taxon>Actinomycetota</taxon>
        <taxon>Actinomycetes</taxon>
        <taxon>Kitasatosporales</taxon>
        <taxon>Streptomycetaceae</taxon>
        <taxon>Streptomyces</taxon>
    </lineage>
</organism>
<dbReference type="CDD" id="cd02440">
    <property type="entry name" value="AdoMet_MTases"/>
    <property type="match status" value="1"/>
</dbReference>
<dbReference type="PANTHER" id="PTHR18895">
    <property type="entry name" value="HEMK METHYLTRANSFERASE"/>
    <property type="match status" value="1"/>
</dbReference>
<keyword evidence="5" id="KW-1185">Reference proteome</keyword>
<dbReference type="InterPro" id="IPR040758">
    <property type="entry name" value="PrmC_N"/>
</dbReference>
<gene>
    <name evidence="4" type="ORF">G6048_04380</name>
</gene>
<evidence type="ECO:0000313" key="4">
    <source>
        <dbReference type="EMBL" id="NGO41438.1"/>
    </source>
</evidence>
<sequence>MSGTSHAAVDAELSRAIDKLAAAGCPDPRSDAEQLIAAALRLDRGERQEHGRNDLTPPVLDLLSGWFDRRAAREPVEYIVRRCQFRDLHLRIDHRARVPRTESGTLVEAALTLPEGARVHDVGTGCGAIALATKAERPDLVVTGSDIAPDAIGLARENAVRLHLDVRFAVASGLPDGTYDLVVANLPYQDSHTSAVPSVPEDDHQPSVSQLGGCDGLEVIRDFLVKVSPGVMVALKHAPSQAEAISALLRDPRPIGPSSGPARFTLGQTPE</sequence>
<evidence type="ECO:0000256" key="1">
    <source>
        <dbReference type="SAM" id="MobiDB-lite"/>
    </source>
</evidence>
<dbReference type="EMBL" id="JAAKZX010000008">
    <property type="protein sequence ID" value="NGO41438.1"/>
    <property type="molecule type" value="Genomic_DNA"/>
</dbReference>
<evidence type="ECO:0000313" key="5">
    <source>
        <dbReference type="Proteomes" id="UP001518140"/>
    </source>
</evidence>
<proteinExistence type="predicted"/>
<keyword evidence="4" id="KW-0489">Methyltransferase</keyword>
<evidence type="ECO:0000259" key="3">
    <source>
        <dbReference type="Pfam" id="PF17827"/>
    </source>
</evidence>
<comment type="caution">
    <text evidence="4">The sequence shown here is derived from an EMBL/GenBank/DDBJ whole genome shotgun (WGS) entry which is preliminary data.</text>
</comment>
<dbReference type="Gene3D" id="1.10.8.10">
    <property type="entry name" value="DNA helicase RuvA subunit, C-terminal domain"/>
    <property type="match status" value="1"/>
</dbReference>
<dbReference type="SUPFAM" id="SSF53335">
    <property type="entry name" value="S-adenosyl-L-methionine-dependent methyltransferases"/>
    <property type="match status" value="1"/>
</dbReference>
<dbReference type="InterPro" id="IPR029063">
    <property type="entry name" value="SAM-dependent_MTases_sf"/>
</dbReference>
<dbReference type="PANTHER" id="PTHR18895:SF74">
    <property type="entry name" value="MTRF1L RELEASE FACTOR GLUTAMINE METHYLTRANSFERASE"/>
    <property type="match status" value="1"/>
</dbReference>
<name>A0ABX0DMA6_9ACTN</name>
<keyword evidence="4" id="KW-0808">Transferase</keyword>
<feature type="domain" description="Release factor glutamine methyltransferase N-terminal" evidence="3">
    <location>
        <begin position="13"/>
        <end position="80"/>
    </location>
</feature>
<dbReference type="Gene3D" id="3.40.50.150">
    <property type="entry name" value="Vaccinia Virus protein VP39"/>
    <property type="match status" value="1"/>
</dbReference>
<feature type="domain" description="Methyltransferase small" evidence="2">
    <location>
        <begin position="111"/>
        <end position="193"/>
    </location>
</feature>
<accession>A0ABX0DMA6</accession>
<dbReference type="InterPro" id="IPR007848">
    <property type="entry name" value="Small_mtfrase_dom"/>
</dbReference>
<dbReference type="Pfam" id="PF05175">
    <property type="entry name" value="MTS"/>
    <property type="match status" value="1"/>
</dbReference>
<dbReference type="GO" id="GO:0008168">
    <property type="term" value="F:methyltransferase activity"/>
    <property type="evidence" value="ECO:0007669"/>
    <property type="project" value="UniProtKB-KW"/>
</dbReference>
<dbReference type="Proteomes" id="UP001518140">
    <property type="component" value="Unassembled WGS sequence"/>
</dbReference>
<feature type="region of interest" description="Disordered" evidence="1">
    <location>
        <begin position="250"/>
        <end position="271"/>
    </location>
</feature>
<dbReference type="GO" id="GO:0032259">
    <property type="term" value="P:methylation"/>
    <property type="evidence" value="ECO:0007669"/>
    <property type="project" value="UniProtKB-KW"/>
</dbReference>
<dbReference type="InterPro" id="IPR050320">
    <property type="entry name" value="N5-glutamine_MTase"/>
</dbReference>